<dbReference type="PANTHER" id="PTHR33706">
    <property type="entry name" value="MORN VARIANT REPEAT PROTEIN"/>
    <property type="match status" value="1"/>
</dbReference>
<keyword evidence="2" id="KW-1185">Reference proteome</keyword>
<comment type="caution">
    <text evidence="1">The sequence shown here is derived from an EMBL/GenBank/DDBJ whole genome shotgun (WGS) entry which is preliminary data.</text>
</comment>
<dbReference type="EMBL" id="CAJJDM010000155">
    <property type="protein sequence ID" value="CAD8112252.1"/>
    <property type="molecule type" value="Genomic_DNA"/>
</dbReference>
<sequence length="652" mass="77520">MYKDVIDKDICFFKCDQSMLSIGIHYLYDDDEFPSKYKKYVNQSFQFCKSKILGFKICQYFEGKKQGECNIVYNNMKIGGGEFNQNGCKQGFWTKFYKYLTPQIYIIYQGEYNNGQKINKWNYEWIEPLTRNCKIIGGGIYDQYEKKQGEWTDLSNNFKQDFQVIFTGQYRNGIKQGQWNTLFRRNQKTRFKIVCGGLYDEEQVKQGQWTELSSYFSEKCKIFWCGEYKGGKKQGKWTIKQFEEDQFEKLTQIIGGGEYDINSFKIGIWTELHDNYNENCQALNEGQYHNGKKINKWIIKYRYSDRESFQIIGGGVYDEKGRKQGKWEELAKNFCDSCQLIRFANYQSDIIQGQHMIKLRKISGSNLQLEDLEIGEFKLGKKEGNWIEIADNFKQYLKNIKDILKYFIKGCTIKGLRKEYGKYNLGNNPIRSLMILGVAFMKKEEKYNHGLILMMNLAELVNQYIMQTIKKEKRLIFVRQNIEGFKRMSLKEWQGEYDGNGMKDKEWVQPNENFWSFNLSIDHGQYRNGVKIKQWQIIRDTNLIIEQGDYNQDGHKHGIWVEFDDRGYKNLIANWQGTYDQGKKTGEWIWEIFQKHINSWKSVGNFHYDDEEMRNGICTEIDQNYLLNHFTYIGTYSNGRKVGKFKEKLNKI</sequence>
<organism evidence="1 2">
    <name type="scientific">Paramecium primaurelia</name>
    <dbReference type="NCBI Taxonomy" id="5886"/>
    <lineage>
        <taxon>Eukaryota</taxon>
        <taxon>Sar</taxon>
        <taxon>Alveolata</taxon>
        <taxon>Ciliophora</taxon>
        <taxon>Intramacronucleata</taxon>
        <taxon>Oligohymenophorea</taxon>
        <taxon>Peniculida</taxon>
        <taxon>Parameciidae</taxon>
        <taxon>Paramecium</taxon>
    </lineage>
</organism>
<reference evidence="1" key="1">
    <citation type="submission" date="2021-01" db="EMBL/GenBank/DDBJ databases">
        <authorList>
            <consortium name="Genoscope - CEA"/>
            <person name="William W."/>
        </authorList>
    </citation>
    <scope>NUCLEOTIDE SEQUENCE</scope>
</reference>
<protein>
    <submittedName>
        <fullName evidence="1">Uncharacterized protein</fullName>
    </submittedName>
</protein>
<gene>
    <name evidence="1" type="ORF">PPRIM_AZ9-3.1.T1500111</name>
</gene>
<evidence type="ECO:0000313" key="1">
    <source>
        <dbReference type="EMBL" id="CAD8112252.1"/>
    </source>
</evidence>
<proteinExistence type="predicted"/>
<dbReference type="Proteomes" id="UP000688137">
    <property type="component" value="Unassembled WGS sequence"/>
</dbReference>
<dbReference type="PANTHER" id="PTHR33706:SF1">
    <property type="entry name" value="TPR REPEAT PROTEIN"/>
    <property type="match status" value="1"/>
</dbReference>
<name>A0A8S1Q9F1_PARPR</name>
<accession>A0A8S1Q9F1</accession>
<dbReference type="AlphaFoldDB" id="A0A8S1Q9F1"/>
<evidence type="ECO:0000313" key="2">
    <source>
        <dbReference type="Proteomes" id="UP000688137"/>
    </source>
</evidence>